<protein>
    <submittedName>
        <fullName evidence="4">Transglutaminase-like putative cysteine protease</fullName>
    </submittedName>
</protein>
<keyword evidence="2" id="KW-1133">Transmembrane helix</keyword>
<feature type="compositionally biased region" description="Basic and acidic residues" evidence="1">
    <location>
        <begin position="574"/>
        <end position="588"/>
    </location>
</feature>
<evidence type="ECO:0000256" key="1">
    <source>
        <dbReference type="SAM" id="MobiDB-lite"/>
    </source>
</evidence>
<dbReference type="SUPFAM" id="SSF54001">
    <property type="entry name" value="Cysteine proteinases"/>
    <property type="match status" value="1"/>
</dbReference>
<dbReference type="RefSeq" id="WP_205176278.1">
    <property type="nucleotide sequence ID" value="NZ_JAFBDZ010000013.1"/>
</dbReference>
<evidence type="ECO:0000313" key="4">
    <source>
        <dbReference type="EMBL" id="MBM7588394.1"/>
    </source>
</evidence>
<feature type="transmembrane region" description="Helical" evidence="2">
    <location>
        <begin position="66"/>
        <end position="92"/>
    </location>
</feature>
<dbReference type="SMART" id="SM00460">
    <property type="entry name" value="TGc"/>
    <property type="match status" value="1"/>
</dbReference>
<dbReference type="Gene3D" id="3.10.620.30">
    <property type="match status" value="1"/>
</dbReference>
<keyword evidence="5" id="KW-1185">Reference proteome</keyword>
<keyword evidence="2" id="KW-0472">Membrane</keyword>
<feature type="transmembrane region" description="Helical" evidence="2">
    <location>
        <begin position="38"/>
        <end position="54"/>
    </location>
</feature>
<dbReference type="Proteomes" id="UP001646157">
    <property type="component" value="Unassembled WGS sequence"/>
</dbReference>
<dbReference type="Pfam" id="PF01841">
    <property type="entry name" value="Transglut_core"/>
    <property type="match status" value="1"/>
</dbReference>
<feature type="transmembrane region" description="Helical" evidence="2">
    <location>
        <begin position="198"/>
        <end position="218"/>
    </location>
</feature>
<feature type="transmembrane region" description="Helical" evidence="2">
    <location>
        <begin position="112"/>
        <end position="134"/>
    </location>
</feature>
<proteinExistence type="predicted"/>
<dbReference type="InterPro" id="IPR038765">
    <property type="entry name" value="Papain-like_cys_pep_sf"/>
</dbReference>
<feature type="transmembrane region" description="Helical" evidence="2">
    <location>
        <begin position="615"/>
        <end position="635"/>
    </location>
</feature>
<evidence type="ECO:0000256" key="2">
    <source>
        <dbReference type="SAM" id="Phobius"/>
    </source>
</evidence>
<accession>A0ABS2NKX5</accession>
<dbReference type="PANTHER" id="PTHR42736:SF1">
    <property type="entry name" value="PROTEIN-GLUTAMINE GAMMA-GLUTAMYLTRANSFERASE"/>
    <property type="match status" value="1"/>
</dbReference>
<dbReference type="InterPro" id="IPR002931">
    <property type="entry name" value="Transglutaminase-like"/>
</dbReference>
<feature type="domain" description="Transglutaminase-like" evidence="3">
    <location>
        <begin position="475"/>
        <end position="550"/>
    </location>
</feature>
<gene>
    <name evidence="4" type="ORF">JOC86_005011</name>
</gene>
<dbReference type="EMBL" id="JAFBDZ010000013">
    <property type="protein sequence ID" value="MBM7588394.1"/>
    <property type="molecule type" value="Genomic_DNA"/>
</dbReference>
<evidence type="ECO:0000259" key="3">
    <source>
        <dbReference type="SMART" id="SM00460"/>
    </source>
</evidence>
<feature type="transmembrane region" description="Helical" evidence="2">
    <location>
        <begin position="141"/>
        <end position="160"/>
    </location>
</feature>
<organism evidence="4 5">
    <name type="scientific">Rossellomorea pakistanensis</name>
    <dbReference type="NCBI Taxonomy" id="992288"/>
    <lineage>
        <taxon>Bacteria</taxon>
        <taxon>Bacillati</taxon>
        <taxon>Bacillota</taxon>
        <taxon>Bacilli</taxon>
        <taxon>Bacillales</taxon>
        <taxon>Bacillaceae</taxon>
        <taxon>Rossellomorea</taxon>
    </lineage>
</organism>
<comment type="caution">
    <text evidence="4">The sequence shown here is derived from an EMBL/GenBank/DDBJ whole genome shotgun (WGS) entry which is preliminary data.</text>
</comment>
<keyword evidence="2" id="KW-0812">Transmembrane</keyword>
<name>A0ABS2NKX5_9BACI</name>
<sequence length="733" mass="84842">MSAHSSNKIQTIVLYLLGFFLLWEWLRPLQEITDTGSLTYFVVFIALSFVFYYLKVHWILSVSLKAIFIMYALQALYIDGAFLNFLWVGPLLQDFIENIRLTIGREWYELSFIYRSLLFFILLWLMAYLIQYWLMIKKTILLFYIMTIVYITILDTFTAFDGSASIIRVIIFGFLLMGILALQKIVDKESLIPSRIKAQRWIIPLVFMVGVSSTFALAGPKADPIWPDPVPFLQSFADGAGGTGVSKIGYGTDDTALGGPFIGDDSVVFQAEVKREHYWKIETKDLYTGKGWETSTIRDSEAFFKSGEPMAYFSYFGGLNESTPIDSEKVMVEQPYSHIVYPYGMQTVKSENTTFNLNFGNEKITTYQNYEEVKLDEYIVDYKNPNFSLKALRSANGIDVQEMPEMEPIINQFTQLPEGLPQRVKDLAIEITAEEETLYEKVKAIEAYFSQKGYVYDQFDVPVPEENQDYVDQFLFETKRGYCDNFSTSMVVLVRSLGIPARWAKGYTEGEHKKNIDSEYDLYEISNNNAHSWVEVLFPEVGWVPFEPTVGFSNNVTINYDLDLPESTPSNAPETEKPSPDKTIKPESDPGTSEDSSFSFKEMVDDVKTFFVENWTILFLIFIGSVIAAVILFRFRGRWFPYYLIYYYRFKKDADFSSAYLSLLYQLRRYGLKMDDGQTLRAYSRYIDTFFGTREMSILTSRYEKGLYGQEHSVEDWTQMRELWENLIKRTTG</sequence>
<dbReference type="PANTHER" id="PTHR42736">
    <property type="entry name" value="PROTEIN-GLUTAMINE GAMMA-GLUTAMYLTRANSFERASE"/>
    <property type="match status" value="1"/>
</dbReference>
<evidence type="ECO:0000313" key="5">
    <source>
        <dbReference type="Proteomes" id="UP001646157"/>
    </source>
</evidence>
<feature type="transmembrane region" description="Helical" evidence="2">
    <location>
        <begin position="166"/>
        <end position="186"/>
    </location>
</feature>
<feature type="region of interest" description="Disordered" evidence="1">
    <location>
        <begin position="566"/>
        <end position="597"/>
    </location>
</feature>
<feature type="transmembrane region" description="Helical" evidence="2">
    <location>
        <begin position="9"/>
        <end position="26"/>
    </location>
</feature>
<reference evidence="4 5" key="1">
    <citation type="submission" date="2021-01" db="EMBL/GenBank/DDBJ databases">
        <title>Genomic Encyclopedia of Type Strains, Phase IV (KMG-IV): sequencing the most valuable type-strain genomes for metagenomic binning, comparative biology and taxonomic classification.</title>
        <authorList>
            <person name="Goeker M."/>
        </authorList>
    </citation>
    <scope>NUCLEOTIDE SEQUENCE [LARGE SCALE GENOMIC DNA]</scope>
    <source>
        <strain evidence="4 5">DSM 24834</strain>
    </source>
</reference>
<dbReference type="InterPro" id="IPR052901">
    <property type="entry name" value="Bact_TGase-like"/>
</dbReference>